<organism evidence="2 3">
    <name type="scientific">Dothistroma septosporum (strain NZE10 / CBS 128990)</name>
    <name type="common">Red band needle blight fungus</name>
    <name type="synonym">Mycosphaerella pini</name>
    <dbReference type="NCBI Taxonomy" id="675120"/>
    <lineage>
        <taxon>Eukaryota</taxon>
        <taxon>Fungi</taxon>
        <taxon>Dikarya</taxon>
        <taxon>Ascomycota</taxon>
        <taxon>Pezizomycotina</taxon>
        <taxon>Dothideomycetes</taxon>
        <taxon>Dothideomycetidae</taxon>
        <taxon>Mycosphaerellales</taxon>
        <taxon>Mycosphaerellaceae</taxon>
        <taxon>Dothistroma</taxon>
    </lineage>
</organism>
<accession>N1PZH8</accession>
<dbReference type="EMBL" id="KB446536">
    <property type="protein sequence ID" value="EME47604.1"/>
    <property type="molecule type" value="Genomic_DNA"/>
</dbReference>
<dbReference type="OMA" id="IFATADP"/>
<evidence type="ECO:0000313" key="2">
    <source>
        <dbReference type="EMBL" id="EME47604.1"/>
    </source>
</evidence>
<name>N1PZH8_DOTSN</name>
<feature type="compositionally biased region" description="Polar residues" evidence="1">
    <location>
        <begin position="8"/>
        <end position="21"/>
    </location>
</feature>
<keyword evidence="3" id="KW-1185">Reference proteome</keyword>
<gene>
    <name evidence="2" type="ORF">DOTSEDRAFT_69524</name>
</gene>
<protein>
    <submittedName>
        <fullName evidence="2">Uncharacterized protein</fullName>
    </submittedName>
</protein>
<dbReference type="PANTHER" id="PTHR39610">
    <property type="entry name" value="BZIP DOMAIN-CONTAINING PROTEIN-RELATED"/>
    <property type="match status" value="1"/>
</dbReference>
<evidence type="ECO:0000313" key="3">
    <source>
        <dbReference type="Proteomes" id="UP000016933"/>
    </source>
</evidence>
<dbReference type="eggNOG" id="ENOG502S92C">
    <property type="taxonomic scope" value="Eukaryota"/>
</dbReference>
<reference evidence="3" key="1">
    <citation type="journal article" date="2012" name="PLoS Genet.">
        <title>The genomes of the fungal plant pathogens Cladosporium fulvum and Dothistroma septosporum reveal adaptation to different hosts and lifestyles but also signatures of common ancestry.</title>
        <authorList>
            <person name="de Wit P.J.G.M."/>
            <person name="van der Burgt A."/>
            <person name="Oekmen B."/>
            <person name="Stergiopoulos I."/>
            <person name="Abd-Elsalam K.A."/>
            <person name="Aerts A.L."/>
            <person name="Bahkali A.H."/>
            <person name="Beenen H.G."/>
            <person name="Chettri P."/>
            <person name="Cox M.P."/>
            <person name="Datema E."/>
            <person name="de Vries R.P."/>
            <person name="Dhillon B."/>
            <person name="Ganley A.R."/>
            <person name="Griffiths S.A."/>
            <person name="Guo Y."/>
            <person name="Hamelin R.C."/>
            <person name="Henrissat B."/>
            <person name="Kabir M.S."/>
            <person name="Jashni M.K."/>
            <person name="Kema G."/>
            <person name="Klaubauf S."/>
            <person name="Lapidus A."/>
            <person name="Levasseur A."/>
            <person name="Lindquist E."/>
            <person name="Mehrabi R."/>
            <person name="Ohm R.A."/>
            <person name="Owen T.J."/>
            <person name="Salamov A."/>
            <person name="Schwelm A."/>
            <person name="Schijlen E."/>
            <person name="Sun H."/>
            <person name="van den Burg H.A."/>
            <person name="van Ham R.C.H.J."/>
            <person name="Zhang S."/>
            <person name="Goodwin S.B."/>
            <person name="Grigoriev I.V."/>
            <person name="Collemare J."/>
            <person name="Bradshaw R.E."/>
        </authorList>
    </citation>
    <scope>NUCLEOTIDE SEQUENCE [LARGE SCALE GENOMIC DNA]</scope>
    <source>
        <strain evidence="3">NZE10 / CBS 128990</strain>
    </source>
</reference>
<dbReference type="Proteomes" id="UP000016933">
    <property type="component" value="Unassembled WGS sequence"/>
</dbReference>
<feature type="compositionally biased region" description="Low complexity" evidence="1">
    <location>
        <begin position="214"/>
        <end position="223"/>
    </location>
</feature>
<feature type="compositionally biased region" description="Low complexity" evidence="1">
    <location>
        <begin position="102"/>
        <end position="112"/>
    </location>
</feature>
<feature type="compositionally biased region" description="Polar residues" evidence="1">
    <location>
        <begin position="30"/>
        <end position="39"/>
    </location>
</feature>
<feature type="compositionally biased region" description="Polar residues" evidence="1">
    <location>
        <begin position="196"/>
        <end position="205"/>
    </location>
</feature>
<feature type="region of interest" description="Disordered" evidence="1">
    <location>
        <begin position="191"/>
        <end position="250"/>
    </location>
</feature>
<evidence type="ECO:0000256" key="1">
    <source>
        <dbReference type="SAM" id="MobiDB-lite"/>
    </source>
</evidence>
<dbReference type="AlphaFoldDB" id="N1PZH8"/>
<dbReference type="PANTHER" id="PTHR39610:SF2">
    <property type="entry name" value="BZIP DOMAIN-CONTAINING PROTEIN"/>
    <property type="match status" value="1"/>
</dbReference>
<feature type="region of interest" description="Disordered" evidence="1">
    <location>
        <begin position="1"/>
        <end position="115"/>
    </location>
</feature>
<sequence length="325" mass="34575">MPPDLNSLPASSSRTRPNMSASPLPRQSRRISSSGDNTRPSPPPPQSPTLSSLQAAAVINSGLHRSPSSDSPSIERRRSSLMNNLHLNDPSIPSPGELQQTNGSNGSSSGSSQLRRRSFVLPTADPHRQRQPSLGALHQELENEQEAQVNRLLLMIRTQQDQLAALQRSTADTPSGTADAATTAAALAISGRPSPHATSIPQAPTQHIHHPHSLSRQSSSRLSNAGLTSTGTSPALRPQSGSLGPLTEDFSLGGGTRDGCAFYQAESQMLTRENQMLKSRIRELERQVSEMGGLSLPATTHRQASTAMLSHHSLAIPPATFATFA</sequence>
<dbReference type="HOGENOM" id="CLU_053549_1_0_1"/>
<proteinExistence type="predicted"/>
<reference evidence="2 3" key="2">
    <citation type="journal article" date="2012" name="PLoS Pathog.">
        <title>Diverse lifestyles and strategies of plant pathogenesis encoded in the genomes of eighteen Dothideomycetes fungi.</title>
        <authorList>
            <person name="Ohm R.A."/>
            <person name="Feau N."/>
            <person name="Henrissat B."/>
            <person name="Schoch C.L."/>
            <person name="Horwitz B.A."/>
            <person name="Barry K.W."/>
            <person name="Condon B.J."/>
            <person name="Copeland A.C."/>
            <person name="Dhillon B."/>
            <person name="Glaser F."/>
            <person name="Hesse C.N."/>
            <person name="Kosti I."/>
            <person name="LaButti K."/>
            <person name="Lindquist E.A."/>
            <person name="Lucas S."/>
            <person name="Salamov A.A."/>
            <person name="Bradshaw R.E."/>
            <person name="Ciuffetti L."/>
            <person name="Hamelin R.C."/>
            <person name="Kema G.H.J."/>
            <person name="Lawrence C."/>
            <person name="Scott J.A."/>
            <person name="Spatafora J.W."/>
            <person name="Turgeon B.G."/>
            <person name="de Wit P.J.G.M."/>
            <person name="Zhong S."/>
            <person name="Goodwin S.B."/>
            <person name="Grigoriev I.V."/>
        </authorList>
    </citation>
    <scope>NUCLEOTIDE SEQUENCE [LARGE SCALE GENOMIC DNA]</scope>
    <source>
        <strain evidence="3">NZE10 / CBS 128990</strain>
    </source>
</reference>
<dbReference type="OrthoDB" id="5407781at2759"/>